<evidence type="ECO:0000256" key="1">
    <source>
        <dbReference type="ARBA" id="ARBA00006226"/>
    </source>
</evidence>
<evidence type="ECO:0000313" key="4">
    <source>
        <dbReference type="Proteomes" id="UP000785613"/>
    </source>
</evidence>
<protein>
    <submittedName>
        <fullName evidence="3">Type II toxin-antitoxin system RelE/ParE family toxin</fullName>
    </submittedName>
</protein>
<evidence type="ECO:0000313" key="3">
    <source>
        <dbReference type="EMBL" id="NHZ34278.1"/>
    </source>
</evidence>
<proteinExistence type="inferred from homology"/>
<dbReference type="PANTHER" id="PTHR33755">
    <property type="entry name" value="TOXIN PARE1-RELATED"/>
    <property type="match status" value="1"/>
</dbReference>
<dbReference type="InterPro" id="IPR007712">
    <property type="entry name" value="RelE/ParE_toxin"/>
</dbReference>
<evidence type="ECO:0000256" key="2">
    <source>
        <dbReference type="ARBA" id="ARBA00022649"/>
    </source>
</evidence>
<dbReference type="InterPro" id="IPR035093">
    <property type="entry name" value="RelE/ParE_toxin_dom_sf"/>
</dbReference>
<dbReference type="EMBL" id="VUYU01000006">
    <property type="protein sequence ID" value="NHZ34278.1"/>
    <property type="molecule type" value="Genomic_DNA"/>
</dbReference>
<dbReference type="InterPro" id="IPR051803">
    <property type="entry name" value="TA_system_RelE-like_toxin"/>
</dbReference>
<reference evidence="3 4" key="1">
    <citation type="submission" date="2019-09" db="EMBL/GenBank/DDBJ databases">
        <title>Taxonomy of Antarctic Massilia spp.: description of Massilia rubra sp. nov., Massilia aquatica sp. nov., Massilia mucilaginosa sp. nov., Massilia frigida sp. nov. isolated from streams, lakes and regoliths.</title>
        <authorList>
            <person name="Holochova P."/>
            <person name="Sedlacek I."/>
            <person name="Kralova S."/>
            <person name="Maslanova I."/>
            <person name="Busse H.-J."/>
            <person name="Stankova E."/>
            <person name="Vrbovska V."/>
            <person name="Kovarovic V."/>
            <person name="Bartak M."/>
            <person name="Svec P."/>
            <person name="Pantucek R."/>
        </authorList>
    </citation>
    <scope>NUCLEOTIDE SEQUENCE [LARGE SCALE GENOMIC DNA]</scope>
    <source>
        <strain evidence="3 4">CCM 8692</strain>
    </source>
</reference>
<gene>
    <name evidence="3" type="ORF">F0185_11865</name>
</gene>
<sequence>MPHLIWSPLALRDMQRVYNFLAAKNVAAARRAVKAIRQAVKVLGHQPQVGRPAHDTIETYREWEIDFGDSGYVVRYRIEPGLVMILAVRHQKEAGD</sequence>
<comment type="caution">
    <text evidence="3">The sequence shown here is derived from an EMBL/GenBank/DDBJ whole genome shotgun (WGS) entry which is preliminary data.</text>
</comment>
<keyword evidence="4" id="KW-1185">Reference proteome</keyword>
<dbReference type="PANTHER" id="PTHR33755:SF7">
    <property type="entry name" value="TOXIN MODULE OF TOXIN-ANTITOXIN SYSTEM RELE_STBE FAMILY"/>
    <property type="match status" value="1"/>
</dbReference>
<accession>A0ABX0LNL6</accession>
<dbReference type="RefSeq" id="WP_167224613.1">
    <property type="nucleotide sequence ID" value="NZ_VUYU01000006.1"/>
</dbReference>
<name>A0ABX0LNL6_9BURK</name>
<keyword evidence="2" id="KW-1277">Toxin-antitoxin system</keyword>
<comment type="similarity">
    <text evidence="1">Belongs to the RelE toxin family.</text>
</comment>
<dbReference type="Pfam" id="PF05016">
    <property type="entry name" value="ParE_toxin"/>
    <property type="match status" value="1"/>
</dbReference>
<dbReference type="Proteomes" id="UP000785613">
    <property type="component" value="Unassembled WGS sequence"/>
</dbReference>
<dbReference type="Gene3D" id="3.30.2310.20">
    <property type="entry name" value="RelE-like"/>
    <property type="match status" value="1"/>
</dbReference>
<organism evidence="3 4">
    <name type="scientific">Massilia rubra</name>
    <dbReference type="NCBI Taxonomy" id="2607910"/>
    <lineage>
        <taxon>Bacteria</taxon>
        <taxon>Pseudomonadati</taxon>
        <taxon>Pseudomonadota</taxon>
        <taxon>Betaproteobacteria</taxon>
        <taxon>Burkholderiales</taxon>
        <taxon>Oxalobacteraceae</taxon>
        <taxon>Telluria group</taxon>
        <taxon>Massilia</taxon>
    </lineage>
</organism>